<evidence type="ECO:0000259" key="1">
    <source>
        <dbReference type="Pfam" id="PF13503"/>
    </source>
</evidence>
<dbReference type="Pfam" id="PF13503">
    <property type="entry name" value="DUF4123"/>
    <property type="match status" value="1"/>
</dbReference>
<evidence type="ECO:0000313" key="3">
    <source>
        <dbReference type="Proteomes" id="UP000269199"/>
    </source>
</evidence>
<proteinExistence type="predicted"/>
<dbReference type="EMBL" id="CP024996">
    <property type="protein sequence ID" value="AYR26154.1"/>
    <property type="molecule type" value="Genomic_DNA"/>
</dbReference>
<sequence length="302" mass="33533">MNVQGPSARDIDISSIFHRVEDSEPAAFHYVLLDPSGLPELPARLRRHPRPASNLFRLEGQLSAQAVSPLLLPWQPSAESGTWRDLEHWIVDVASTSASVLWISSPLSREVLAKRLAQRVNALLPDSLEVVLRFFDTRVFEALVQLLAPPIRAHFLSPATQWAFVGRRGEMIRIASEFAINEPLEQPLLLDAATESALIDASEPDQIADMLGKTVPDAYLGLPFEERYDFILRHRQHARTLGIESSFDLSLYCALALQHGEDFARREPWKGRLAQCVSGQSSLSEVIVSVEDAVSADVSSNP</sequence>
<reference evidence="2 3" key="1">
    <citation type="submission" date="2017-11" db="EMBL/GenBank/DDBJ databases">
        <title>Complete genome sequence of Herbaspirillum rubrisubalbicans DSM 11543.</title>
        <authorList>
            <person name="Chen M."/>
            <person name="An Q."/>
        </authorList>
    </citation>
    <scope>NUCLEOTIDE SEQUENCE [LARGE SCALE GENOMIC DNA]</scope>
    <source>
        <strain evidence="2 3">DSM 11543</strain>
    </source>
</reference>
<feature type="domain" description="DUF4123" evidence="1">
    <location>
        <begin position="29"/>
        <end position="150"/>
    </location>
</feature>
<dbReference type="RefSeq" id="WP_058896796.1">
    <property type="nucleotide sequence ID" value="NZ_CP024996.1"/>
</dbReference>
<gene>
    <name evidence="2" type="ORF">RC54_21105</name>
</gene>
<dbReference type="InterPro" id="IPR025391">
    <property type="entry name" value="DUF4123"/>
</dbReference>
<dbReference type="Proteomes" id="UP000269199">
    <property type="component" value="Chromosome"/>
</dbReference>
<evidence type="ECO:0000313" key="2">
    <source>
        <dbReference type="EMBL" id="AYR26154.1"/>
    </source>
</evidence>
<dbReference type="AlphaFoldDB" id="A0AAD0UFP0"/>
<name>A0AAD0UFP0_9BURK</name>
<accession>A0AAD0UFP0</accession>
<organism evidence="2 3">
    <name type="scientific">Herbaspirillum rubrisubalbicans</name>
    <dbReference type="NCBI Taxonomy" id="80842"/>
    <lineage>
        <taxon>Bacteria</taxon>
        <taxon>Pseudomonadati</taxon>
        <taxon>Pseudomonadota</taxon>
        <taxon>Betaproteobacteria</taxon>
        <taxon>Burkholderiales</taxon>
        <taxon>Oxalobacteraceae</taxon>
        <taxon>Herbaspirillum</taxon>
    </lineage>
</organism>
<protein>
    <submittedName>
        <fullName evidence="2">DUF4123 domain-containing protein</fullName>
    </submittedName>
</protein>